<dbReference type="OrthoDB" id="409725at2759"/>
<dbReference type="InterPro" id="IPR052706">
    <property type="entry name" value="Membrane-Transporter-like"/>
</dbReference>
<feature type="transmembrane region" description="Helical" evidence="6">
    <location>
        <begin position="286"/>
        <end position="309"/>
    </location>
</feature>
<dbReference type="Pfam" id="PF01740">
    <property type="entry name" value="STAS"/>
    <property type="match status" value="1"/>
</dbReference>
<feature type="compositionally biased region" description="Polar residues" evidence="5">
    <location>
        <begin position="1"/>
        <end position="14"/>
    </location>
</feature>
<evidence type="ECO:0008006" key="11">
    <source>
        <dbReference type="Google" id="ProtNLM"/>
    </source>
</evidence>
<feature type="domain" description="STAS" evidence="8">
    <location>
        <begin position="553"/>
        <end position="676"/>
    </location>
</feature>
<dbReference type="GO" id="GO:0016020">
    <property type="term" value="C:membrane"/>
    <property type="evidence" value="ECO:0007669"/>
    <property type="project" value="UniProtKB-SubCell"/>
</dbReference>
<dbReference type="CDD" id="cd00038">
    <property type="entry name" value="CAP_ED"/>
    <property type="match status" value="1"/>
</dbReference>
<evidence type="ECO:0000256" key="1">
    <source>
        <dbReference type="ARBA" id="ARBA00004141"/>
    </source>
</evidence>
<reference evidence="9 10" key="1">
    <citation type="journal article" date="2015" name="Fungal Genet. Biol.">
        <title>Evolution of novel wood decay mechanisms in Agaricales revealed by the genome sequences of Fistulina hepatica and Cylindrobasidium torrendii.</title>
        <authorList>
            <person name="Floudas D."/>
            <person name="Held B.W."/>
            <person name="Riley R."/>
            <person name="Nagy L.G."/>
            <person name="Koehler G."/>
            <person name="Ransdell A.S."/>
            <person name="Younus H."/>
            <person name="Chow J."/>
            <person name="Chiniquy J."/>
            <person name="Lipzen A."/>
            <person name="Tritt A."/>
            <person name="Sun H."/>
            <person name="Haridas S."/>
            <person name="LaButti K."/>
            <person name="Ohm R.A."/>
            <person name="Kues U."/>
            <person name="Blanchette R.A."/>
            <person name="Grigoriev I.V."/>
            <person name="Minto R.E."/>
            <person name="Hibbett D.S."/>
        </authorList>
    </citation>
    <scope>NUCLEOTIDE SEQUENCE [LARGE SCALE GENOMIC DNA]</scope>
    <source>
        <strain evidence="9 10">FP15055 ss-10</strain>
    </source>
</reference>
<dbReference type="SUPFAM" id="SSF51206">
    <property type="entry name" value="cAMP-binding domain-like"/>
    <property type="match status" value="1"/>
</dbReference>
<sequence>MSIRQKTLQLSSKSDNQDYESDEPSSPPETPTETTPLLPSPAVTLTPPTPSQESHPGPIHEKRRVALRAKAREYSVTAVQSLPAVLLGGLLNILDGVSYGMIIFPSSGVFEDYHMAPLGVSMFFVSCVLSQLTYTFGASQFPGANGSMMIEVVPFFHLIALNIASLLEDPEEILATTLASFALSSILTGLAFFLLGYLKLGAVVGFFPRHILVGCIGGVGAFLIETGLEVSLNITSDATSTPFPHMFSSAHNIMMWTIPVFLAVFLKFSMWAYGKLRKSGEGSQSIFVGYFIAIPALFYVVILAARIPIDDLRDNGWVFDVRGGEDGVGWYKFYEYFVFSKISFAAIWETLPTQFALLFFNILHPPLNVPALSISLGEDEIDTNQELVAHGYSNFLAGLFGTVPNYLVYVNTLLFYRVGGTTRISGFMLAILDAILLAAGTGFVGYIPIMVVGALIFVLGIDLVKEAVWDTRGRVSKSEYLTIICIMVCMTIFDFVIGVLFGIVMCCLFFVIQTSRLSVIRAIHTGSTAPSTVRRPAAQRAYIREVSGMQTCVLRLGGHMFFGNVNEVELGVAKVLSDSDDYKKKPGLRFLVLDLTHVVDVDMSSLEGLVRVRRVLEKRNITMVICGVKVGEGPVGVALKGFFEESEGHGGEPTEAASAAARVEVFDTFGDAMEWTENAYLRVWFRSQKTSRPIPLALPGRQDADIPSYLSDNMGSPRRVHLYDAGARTIANDLYSGGSPRPSSVGVTSPRPLDVGPPRRREEPEREPIPTLRRAFSSYMDMDIGPLVPYLQLVSYPAGYVLWRQGDAADGLYVIEKGVLRALYAFKTWAGASDGEDRSESRIEESMVSGTLAGELTALSDMERNATVVVEQDCVLWKLTRVALKRMQEEDPKFASAFVEAVLKAAKIDYDVLFAALATRR</sequence>
<accession>A0A0D7B943</accession>
<feature type="transmembrane region" description="Helical" evidence="6">
    <location>
        <begin position="253"/>
        <end position="274"/>
    </location>
</feature>
<evidence type="ECO:0000256" key="4">
    <source>
        <dbReference type="ARBA" id="ARBA00023136"/>
    </source>
</evidence>
<dbReference type="InterPro" id="IPR011547">
    <property type="entry name" value="SLC26A/SulP_dom"/>
</dbReference>
<dbReference type="STRING" id="1314674.A0A0D7B943"/>
<dbReference type="InterPro" id="IPR018490">
    <property type="entry name" value="cNMP-bd_dom_sf"/>
</dbReference>
<feature type="transmembrane region" description="Helical" evidence="6">
    <location>
        <begin position="210"/>
        <end position="233"/>
    </location>
</feature>
<evidence type="ECO:0000256" key="6">
    <source>
        <dbReference type="SAM" id="Phobius"/>
    </source>
</evidence>
<gene>
    <name evidence="9" type="ORF">CYLTODRAFT_454835</name>
</gene>
<dbReference type="CDD" id="cd07042">
    <property type="entry name" value="STAS_SulP_like_sulfate_transporter"/>
    <property type="match status" value="1"/>
</dbReference>
<dbReference type="SMART" id="SM00100">
    <property type="entry name" value="cNMP"/>
    <property type="match status" value="1"/>
</dbReference>
<feature type="domain" description="Cyclic nucleotide-binding" evidence="7">
    <location>
        <begin position="775"/>
        <end position="887"/>
    </location>
</feature>
<protein>
    <recommendedName>
        <fullName evidence="11">Sulfate transporter family protein</fullName>
    </recommendedName>
</protein>
<dbReference type="InterPro" id="IPR014710">
    <property type="entry name" value="RmlC-like_jellyroll"/>
</dbReference>
<feature type="region of interest" description="Disordered" evidence="5">
    <location>
        <begin position="1"/>
        <end position="59"/>
    </location>
</feature>
<feature type="transmembrane region" description="Helical" evidence="6">
    <location>
        <begin position="428"/>
        <end position="461"/>
    </location>
</feature>
<feature type="compositionally biased region" description="Basic and acidic residues" evidence="5">
    <location>
        <begin position="757"/>
        <end position="768"/>
    </location>
</feature>
<feature type="transmembrane region" description="Helical" evidence="6">
    <location>
        <begin position="114"/>
        <end position="136"/>
    </location>
</feature>
<evidence type="ECO:0000259" key="8">
    <source>
        <dbReference type="PROSITE" id="PS50801"/>
    </source>
</evidence>
<evidence type="ECO:0000256" key="2">
    <source>
        <dbReference type="ARBA" id="ARBA00022692"/>
    </source>
</evidence>
<evidence type="ECO:0000256" key="5">
    <source>
        <dbReference type="SAM" id="MobiDB-lite"/>
    </source>
</evidence>
<dbReference type="Gene3D" id="3.30.750.24">
    <property type="entry name" value="STAS domain"/>
    <property type="match status" value="1"/>
</dbReference>
<dbReference type="PROSITE" id="PS50801">
    <property type="entry name" value="STAS"/>
    <property type="match status" value="1"/>
</dbReference>
<dbReference type="Proteomes" id="UP000054007">
    <property type="component" value="Unassembled WGS sequence"/>
</dbReference>
<organism evidence="9 10">
    <name type="scientific">Cylindrobasidium torrendii FP15055 ss-10</name>
    <dbReference type="NCBI Taxonomy" id="1314674"/>
    <lineage>
        <taxon>Eukaryota</taxon>
        <taxon>Fungi</taxon>
        <taxon>Dikarya</taxon>
        <taxon>Basidiomycota</taxon>
        <taxon>Agaricomycotina</taxon>
        <taxon>Agaricomycetes</taxon>
        <taxon>Agaricomycetidae</taxon>
        <taxon>Agaricales</taxon>
        <taxon>Marasmiineae</taxon>
        <taxon>Physalacriaceae</taxon>
        <taxon>Cylindrobasidium</taxon>
    </lineage>
</organism>
<dbReference type="AlphaFoldDB" id="A0A0D7B943"/>
<dbReference type="Pfam" id="PF00916">
    <property type="entry name" value="Sulfate_transp"/>
    <property type="match status" value="1"/>
</dbReference>
<dbReference type="Gene3D" id="2.60.120.10">
    <property type="entry name" value="Jelly Rolls"/>
    <property type="match status" value="1"/>
</dbReference>
<feature type="transmembrane region" description="Helical" evidence="6">
    <location>
        <begin position="148"/>
        <end position="167"/>
    </location>
</feature>
<dbReference type="SUPFAM" id="SSF52091">
    <property type="entry name" value="SpoIIaa-like"/>
    <property type="match status" value="1"/>
</dbReference>
<dbReference type="EMBL" id="KN880537">
    <property type="protein sequence ID" value="KIY67017.1"/>
    <property type="molecule type" value="Genomic_DNA"/>
</dbReference>
<keyword evidence="2 6" id="KW-0812">Transmembrane</keyword>
<dbReference type="InterPro" id="IPR000595">
    <property type="entry name" value="cNMP-bd_dom"/>
</dbReference>
<dbReference type="InterPro" id="IPR002645">
    <property type="entry name" value="STAS_dom"/>
</dbReference>
<evidence type="ECO:0000313" key="9">
    <source>
        <dbReference type="EMBL" id="KIY67017.1"/>
    </source>
</evidence>
<evidence type="ECO:0000313" key="10">
    <source>
        <dbReference type="Proteomes" id="UP000054007"/>
    </source>
</evidence>
<feature type="compositionally biased region" description="Low complexity" evidence="5">
    <location>
        <begin position="736"/>
        <end position="752"/>
    </location>
</feature>
<feature type="region of interest" description="Disordered" evidence="5">
    <location>
        <begin position="734"/>
        <end position="770"/>
    </location>
</feature>
<keyword evidence="4 6" id="KW-0472">Membrane</keyword>
<keyword evidence="10" id="KW-1185">Reference proteome</keyword>
<feature type="transmembrane region" description="Helical" evidence="6">
    <location>
        <begin position="395"/>
        <end position="416"/>
    </location>
</feature>
<dbReference type="PROSITE" id="PS50042">
    <property type="entry name" value="CNMP_BINDING_3"/>
    <property type="match status" value="1"/>
</dbReference>
<feature type="compositionally biased region" description="Low complexity" evidence="5">
    <location>
        <begin position="31"/>
        <end position="41"/>
    </location>
</feature>
<dbReference type="PANTHER" id="PTHR43310:SF4">
    <property type="entry name" value="AFR304WP"/>
    <property type="match status" value="1"/>
</dbReference>
<evidence type="ECO:0000259" key="7">
    <source>
        <dbReference type="PROSITE" id="PS50042"/>
    </source>
</evidence>
<feature type="transmembrane region" description="Helical" evidence="6">
    <location>
        <begin position="74"/>
        <end position="94"/>
    </location>
</feature>
<proteinExistence type="predicted"/>
<dbReference type="Pfam" id="PF00027">
    <property type="entry name" value="cNMP_binding"/>
    <property type="match status" value="1"/>
</dbReference>
<keyword evidence="3 6" id="KW-1133">Transmembrane helix</keyword>
<comment type="subcellular location">
    <subcellularLocation>
        <location evidence="1">Membrane</location>
        <topology evidence="1">Multi-pass membrane protein</topology>
    </subcellularLocation>
</comment>
<dbReference type="InterPro" id="IPR036513">
    <property type="entry name" value="STAS_dom_sf"/>
</dbReference>
<feature type="transmembrane region" description="Helical" evidence="6">
    <location>
        <begin position="173"/>
        <end position="198"/>
    </location>
</feature>
<evidence type="ECO:0000256" key="3">
    <source>
        <dbReference type="ARBA" id="ARBA00022989"/>
    </source>
</evidence>
<name>A0A0D7B943_9AGAR</name>
<dbReference type="PANTHER" id="PTHR43310">
    <property type="entry name" value="SULFATE TRANSPORTER YBAR-RELATED"/>
    <property type="match status" value="1"/>
</dbReference>
<feature type="transmembrane region" description="Helical" evidence="6">
    <location>
        <begin position="481"/>
        <end position="512"/>
    </location>
</feature>